<evidence type="ECO:0000256" key="6">
    <source>
        <dbReference type="RuleBase" id="RU003983"/>
    </source>
</evidence>
<dbReference type="EMBL" id="CP002691">
    <property type="protein sequence ID" value="AEE52102.1"/>
    <property type="molecule type" value="Genomic_DNA"/>
</dbReference>
<evidence type="ECO:0000256" key="2">
    <source>
        <dbReference type="ARBA" id="ARBA00022723"/>
    </source>
</evidence>
<dbReference type="Gene3D" id="3.30.2010.10">
    <property type="entry name" value="Metalloproteases ('zincins'), catalytic domain"/>
    <property type="match status" value="1"/>
</dbReference>
<feature type="domain" description="Peptidase M48" evidence="8">
    <location>
        <begin position="164"/>
        <end position="336"/>
    </location>
</feature>
<dbReference type="eggNOG" id="COG0501">
    <property type="taxonomic scope" value="Bacteria"/>
</dbReference>
<feature type="transmembrane region" description="Helical" evidence="7">
    <location>
        <begin position="107"/>
        <end position="126"/>
    </location>
</feature>
<evidence type="ECO:0000256" key="3">
    <source>
        <dbReference type="ARBA" id="ARBA00022801"/>
    </source>
</evidence>
<dbReference type="HOGENOM" id="CLU_029002_0_2_10"/>
<dbReference type="KEGG" id="hhy:Halhy_4258"/>
<evidence type="ECO:0000259" key="8">
    <source>
        <dbReference type="Pfam" id="PF01435"/>
    </source>
</evidence>
<evidence type="ECO:0000256" key="5">
    <source>
        <dbReference type="ARBA" id="ARBA00023049"/>
    </source>
</evidence>
<accession>F4L726</accession>
<dbReference type="OrthoDB" id="9810445at2"/>
<keyword evidence="7" id="KW-1133">Transmembrane helix</keyword>
<name>F4L726_HALH1</name>
<reference key="2">
    <citation type="submission" date="2011-04" db="EMBL/GenBank/DDBJ databases">
        <title>Complete sequence of chromosome of Haliscomenobacter hydrossis DSM 1100.</title>
        <authorList>
            <consortium name="US DOE Joint Genome Institute (JGI-PGF)"/>
            <person name="Lucas S."/>
            <person name="Han J."/>
            <person name="Lapidus A."/>
            <person name="Bruce D."/>
            <person name="Goodwin L."/>
            <person name="Pitluck S."/>
            <person name="Peters L."/>
            <person name="Kyrpides N."/>
            <person name="Mavromatis K."/>
            <person name="Ivanova N."/>
            <person name="Ovchinnikova G."/>
            <person name="Pagani I."/>
            <person name="Daligault H."/>
            <person name="Detter J.C."/>
            <person name="Han C."/>
            <person name="Land M."/>
            <person name="Hauser L."/>
            <person name="Markowitz V."/>
            <person name="Cheng J.-F."/>
            <person name="Hugenholtz P."/>
            <person name="Woyke T."/>
            <person name="Wu D."/>
            <person name="Verbarg S."/>
            <person name="Frueling A."/>
            <person name="Brambilla E."/>
            <person name="Klenk H.-P."/>
            <person name="Eisen J.A."/>
        </authorList>
    </citation>
    <scope>NUCLEOTIDE SEQUENCE</scope>
    <source>
        <strain>DSM 1100</strain>
    </source>
</reference>
<keyword evidence="4 6" id="KW-0862">Zinc</keyword>
<dbReference type="AlphaFoldDB" id="F4L726"/>
<protein>
    <submittedName>
        <fullName evidence="9">Peptidase M48 Ste24p</fullName>
    </submittedName>
</protein>
<dbReference type="RefSeq" id="WP_013766640.1">
    <property type="nucleotide sequence ID" value="NC_015510.1"/>
</dbReference>
<evidence type="ECO:0000256" key="7">
    <source>
        <dbReference type="SAM" id="Phobius"/>
    </source>
</evidence>
<dbReference type="GO" id="GO:0046872">
    <property type="term" value="F:metal ion binding"/>
    <property type="evidence" value="ECO:0007669"/>
    <property type="project" value="UniProtKB-KW"/>
</dbReference>
<evidence type="ECO:0000256" key="4">
    <source>
        <dbReference type="ARBA" id="ARBA00022833"/>
    </source>
</evidence>
<sequence>MQDYAVKYYDGQSSRSMNAFLMLRDEHWLILYRDANGVEQTVRWELDQVKKIDTGSVVNTFHYGDFPHQSMEIEDPDFLRDLNNKYPGHNFINPAYHRVLSGGWKTMSILVAVTIGLLALFAFVVVPNGASWIAGNVPRSFEIQLGEDAYAAFIATQDEDSLRSRLLNRFAQQINFDTDYKINITVVESSEINAFALPGGRIVVFSGLLDRIKSAEELAALLGHEVGHVKHRHSIKAQVRSLSTYLFVSILLSDINGVTAVLIDNAKMLSTLSYSRKLEHLADEEALAVLEKNQIDQHGLVDLFKTLQGEAGKDPEFLKFISSHPLTSDRIAFAKKVARGQKELEEYRDLERIWEKIETRE</sequence>
<evidence type="ECO:0000256" key="1">
    <source>
        <dbReference type="ARBA" id="ARBA00022670"/>
    </source>
</evidence>
<dbReference type="GO" id="GO:0051603">
    <property type="term" value="P:proteolysis involved in protein catabolic process"/>
    <property type="evidence" value="ECO:0007669"/>
    <property type="project" value="TreeGrafter"/>
</dbReference>
<keyword evidence="5 6" id="KW-0482">Metalloprotease</keyword>
<dbReference type="CDD" id="cd07332">
    <property type="entry name" value="M48C_Oma1_like"/>
    <property type="match status" value="1"/>
</dbReference>
<keyword evidence="7" id="KW-0812">Transmembrane</keyword>
<proteinExistence type="inferred from homology"/>
<dbReference type="PANTHER" id="PTHR22726:SF1">
    <property type="entry name" value="METALLOENDOPEPTIDASE OMA1, MITOCHONDRIAL"/>
    <property type="match status" value="1"/>
</dbReference>
<dbReference type="Proteomes" id="UP000008461">
    <property type="component" value="Chromosome"/>
</dbReference>
<evidence type="ECO:0000313" key="9">
    <source>
        <dbReference type="EMBL" id="AEE52102.1"/>
    </source>
</evidence>
<organism evidence="9 10">
    <name type="scientific">Haliscomenobacter hydrossis (strain ATCC 27775 / DSM 1100 / LMG 10767 / O)</name>
    <dbReference type="NCBI Taxonomy" id="760192"/>
    <lineage>
        <taxon>Bacteria</taxon>
        <taxon>Pseudomonadati</taxon>
        <taxon>Bacteroidota</taxon>
        <taxon>Saprospiria</taxon>
        <taxon>Saprospirales</taxon>
        <taxon>Haliscomenobacteraceae</taxon>
        <taxon>Haliscomenobacter</taxon>
    </lineage>
</organism>
<keyword evidence="1 6" id="KW-0645">Protease</keyword>
<dbReference type="InterPro" id="IPR051156">
    <property type="entry name" value="Mito/Outer_Membr_Metalloprot"/>
</dbReference>
<dbReference type="Pfam" id="PF01435">
    <property type="entry name" value="Peptidase_M48"/>
    <property type="match status" value="1"/>
</dbReference>
<keyword evidence="7" id="KW-0472">Membrane</keyword>
<dbReference type="PANTHER" id="PTHR22726">
    <property type="entry name" value="METALLOENDOPEPTIDASE OMA1"/>
    <property type="match status" value="1"/>
</dbReference>
<evidence type="ECO:0000313" key="10">
    <source>
        <dbReference type="Proteomes" id="UP000008461"/>
    </source>
</evidence>
<dbReference type="GO" id="GO:0016020">
    <property type="term" value="C:membrane"/>
    <property type="evidence" value="ECO:0007669"/>
    <property type="project" value="TreeGrafter"/>
</dbReference>
<dbReference type="InterPro" id="IPR001915">
    <property type="entry name" value="Peptidase_M48"/>
</dbReference>
<keyword evidence="2" id="KW-0479">Metal-binding</keyword>
<dbReference type="GO" id="GO:0004222">
    <property type="term" value="F:metalloendopeptidase activity"/>
    <property type="evidence" value="ECO:0007669"/>
    <property type="project" value="InterPro"/>
</dbReference>
<gene>
    <name evidence="9" type="ordered locus">Halhy_4258</name>
</gene>
<reference evidence="9 10" key="1">
    <citation type="journal article" date="2011" name="Stand. Genomic Sci.">
        <title>Complete genome sequence of Haliscomenobacter hydrossis type strain (O).</title>
        <authorList>
            <consortium name="US DOE Joint Genome Institute (JGI-PGF)"/>
            <person name="Daligault H."/>
            <person name="Lapidus A."/>
            <person name="Zeytun A."/>
            <person name="Nolan M."/>
            <person name="Lucas S."/>
            <person name="Del Rio T.G."/>
            <person name="Tice H."/>
            <person name="Cheng J.F."/>
            <person name="Tapia R."/>
            <person name="Han C."/>
            <person name="Goodwin L."/>
            <person name="Pitluck S."/>
            <person name="Liolios K."/>
            <person name="Pagani I."/>
            <person name="Ivanova N."/>
            <person name="Huntemann M."/>
            <person name="Mavromatis K."/>
            <person name="Mikhailova N."/>
            <person name="Pati A."/>
            <person name="Chen A."/>
            <person name="Palaniappan K."/>
            <person name="Land M."/>
            <person name="Hauser L."/>
            <person name="Brambilla E.M."/>
            <person name="Rohde M."/>
            <person name="Verbarg S."/>
            <person name="Goker M."/>
            <person name="Bristow J."/>
            <person name="Eisen J.A."/>
            <person name="Markowitz V."/>
            <person name="Hugenholtz P."/>
            <person name="Kyrpides N.C."/>
            <person name="Klenk H.P."/>
            <person name="Woyke T."/>
        </authorList>
    </citation>
    <scope>NUCLEOTIDE SEQUENCE [LARGE SCALE GENOMIC DNA]</scope>
    <source>
        <strain evidence="10">ATCC 27775 / DSM 1100 / LMG 10767 / O</strain>
    </source>
</reference>
<comment type="similarity">
    <text evidence="6">Belongs to the peptidase M48 family.</text>
</comment>
<keyword evidence="10" id="KW-1185">Reference proteome</keyword>
<dbReference type="STRING" id="760192.Halhy_4258"/>
<comment type="cofactor">
    <cofactor evidence="6">
        <name>Zn(2+)</name>
        <dbReference type="ChEBI" id="CHEBI:29105"/>
    </cofactor>
    <text evidence="6">Binds 1 zinc ion per subunit.</text>
</comment>
<keyword evidence="3 6" id="KW-0378">Hydrolase</keyword>